<dbReference type="VEuPathDB" id="VectorBase:ISCI004422"/>
<protein>
    <submittedName>
        <fullName evidence="4 5">Neurofilament-H, putative</fullName>
    </submittedName>
</protein>
<dbReference type="Proteomes" id="UP000001555">
    <property type="component" value="Unassembled WGS sequence"/>
</dbReference>
<accession>B7PGW5</accession>
<dbReference type="HOGENOM" id="CLU_502770_0_0_1"/>
<dbReference type="STRING" id="6945.B7PGW5"/>
<reference evidence="4 6" key="1">
    <citation type="submission" date="2008-03" db="EMBL/GenBank/DDBJ databases">
        <title>Annotation of Ixodes scapularis.</title>
        <authorList>
            <consortium name="Ixodes scapularis Genome Project Consortium"/>
            <person name="Caler E."/>
            <person name="Hannick L.I."/>
            <person name="Bidwell S."/>
            <person name="Joardar V."/>
            <person name="Thiagarajan M."/>
            <person name="Amedeo P."/>
            <person name="Galinsky K.J."/>
            <person name="Schobel S."/>
            <person name="Inman J."/>
            <person name="Hostetler J."/>
            <person name="Miller J."/>
            <person name="Hammond M."/>
            <person name="Megy K."/>
            <person name="Lawson D."/>
            <person name="Kodira C."/>
            <person name="Sutton G."/>
            <person name="Meyer J."/>
            <person name="Hill C.A."/>
            <person name="Birren B."/>
            <person name="Nene V."/>
            <person name="Collins F."/>
            <person name="Alarcon-Chaidez F."/>
            <person name="Wikel S."/>
            <person name="Strausberg R."/>
        </authorList>
    </citation>
    <scope>NUCLEOTIDE SEQUENCE [LARGE SCALE GENOMIC DNA]</scope>
    <source>
        <strain evidence="6">Wikel</strain>
        <strain evidence="4">Wikel colony</strain>
    </source>
</reference>
<dbReference type="InParanoid" id="B7PGW5"/>
<dbReference type="VEuPathDB" id="VectorBase:ISCW004422"/>
<feature type="coiled-coil region" evidence="1">
    <location>
        <begin position="152"/>
        <end position="186"/>
    </location>
</feature>
<feature type="compositionally biased region" description="Basic and acidic residues" evidence="2">
    <location>
        <begin position="305"/>
        <end position="332"/>
    </location>
</feature>
<evidence type="ECO:0000313" key="4">
    <source>
        <dbReference type="EMBL" id="EEC05837.1"/>
    </source>
</evidence>
<dbReference type="PaxDb" id="6945-B7PGW5"/>
<dbReference type="PANTHER" id="PTHR46589:SF1">
    <property type="entry name" value="APOPTOTIC CHROMATIN CONDENSATION INDUCER IN THE NUCLEUS"/>
    <property type="match status" value="1"/>
</dbReference>
<evidence type="ECO:0000256" key="2">
    <source>
        <dbReference type="SAM" id="MobiDB-lite"/>
    </source>
</evidence>
<feature type="region of interest" description="Disordered" evidence="2">
    <location>
        <begin position="421"/>
        <end position="512"/>
    </location>
</feature>
<dbReference type="EnsemblMetazoa" id="ISCW004422-RA">
    <property type="protein sequence ID" value="ISCW004422-PA"/>
    <property type="gene ID" value="ISCW004422"/>
</dbReference>
<dbReference type="SMART" id="SM00513">
    <property type="entry name" value="SAP"/>
    <property type="match status" value="1"/>
</dbReference>
<evidence type="ECO:0000313" key="5">
    <source>
        <dbReference type="EnsemblMetazoa" id="ISCW004422-PA"/>
    </source>
</evidence>
<feature type="domain" description="SAP" evidence="3">
    <location>
        <begin position="14"/>
        <end position="48"/>
    </location>
</feature>
<feature type="region of interest" description="Disordered" evidence="2">
    <location>
        <begin position="85"/>
        <end position="105"/>
    </location>
</feature>
<evidence type="ECO:0000256" key="1">
    <source>
        <dbReference type="SAM" id="Coils"/>
    </source>
</evidence>
<dbReference type="OrthoDB" id="5348404at2759"/>
<gene>
    <name evidence="4" type="ORF">IscW_ISCW004422</name>
</gene>
<reference evidence="5" key="2">
    <citation type="submission" date="2020-05" db="UniProtKB">
        <authorList>
            <consortium name="EnsemblMetazoa"/>
        </authorList>
    </citation>
    <scope>IDENTIFICATION</scope>
    <source>
        <strain evidence="5">wikel</strain>
    </source>
</reference>
<keyword evidence="7" id="KW-1267">Proteomics identification</keyword>
<feature type="compositionally biased region" description="Basic and acidic residues" evidence="2">
    <location>
        <begin position="483"/>
        <end position="496"/>
    </location>
</feature>
<keyword evidence="6" id="KW-1185">Reference proteome</keyword>
<organism>
    <name type="scientific">Ixodes scapularis</name>
    <name type="common">Black-legged tick</name>
    <name type="synonym">Deer tick</name>
    <dbReference type="NCBI Taxonomy" id="6945"/>
    <lineage>
        <taxon>Eukaryota</taxon>
        <taxon>Metazoa</taxon>
        <taxon>Ecdysozoa</taxon>
        <taxon>Arthropoda</taxon>
        <taxon>Chelicerata</taxon>
        <taxon>Arachnida</taxon>
        <taxon>Acari</taxon>
        <taxon>Parasitiformes</taxon>
        <taxon>Ixodida</taxon>
        <taxon>Ixodoidea</taxon>
        <taxon>Ixodidae</taxon>
        <taxon>Ixodinae</taxon>
        <taxon>Ixodes</taxon>
    </lineage>
</organism>
<dbReference type="Pfam" id="PF02037">
    <property type="entry name" value="SAP"/>
    <property type="match status" value="1"/>
</dbReference>
<feature type="compositionally biased region" description="Basic and acidic residues" evidence="2">
    <location>
        <begin position="379"/>
        <end position="392"/>
    </location>
</feature>
<dbReference type="PANTHER" id="PTHR46589">
    <property type="entry name" value="APOPTOTIC CHROMATIN CONDENSATION INDUCER IN THE NUCLEUS"/>
    <property type="match status" value="1"/>
</dbReference>
<sequence>MADKSEGSLDGKPLSSLRVVDLKNALQERGLPKGGSKKELVERLKLPGLPCGPVPRDPRDSLFRVVLRNPGSRCLRRRDTCRLGDVNKPEADPLETGPPNGSPQRVAAANCPVDAVQVDGALCVVANLCGWLVSITRRELAKLAEAVGLQRTSAASERASKTQLELEKLQQESADSKDQVPNLALQDELGGQNDFVRQYLAAQQQTFAMQLKERRLTELQASGSTPEAPSATREAPTAPRQKGPQLPVAVGERAKRESWERKRGRQCPSSIDPGGLLESPTRGEPPLEADAPTEARRTRLSTRQGDLKSEVKIEHNTELKSELHIRVKIEPKRKPKARGQARSEPRQLRHTLSPTDHPPKRKQLAEPSPTRLPSESEEDACKRLQGPKEEHSAVGMLQRVVRSPRKAAMAPVVLLRPLEQLQTPRYPSRRRQSSSDESAKNLPQEGSLTSTGDDTNKLTASDLQESGTVQPSLDAQEGPVPEARPRLKQRDSEARKSNAPPEKSLNDSTTHTICSLSPRNLAKSPVKTKYLLRLMCRTPRRL</sequence>
<dbReference type="InterPro" id="IPR036361">
    <property type="entry name" value="SAP_dom_sf"/>
</dbReference>
<evidence type="ECO:0000259" key="3">
    <source>
        <dbReference type="PROSITE" id="PS50800"/>
    </source>
</evidence>
<dbReference type="EMBL" id="ABJB010732049">
    <property type="status" value="NOT_ANNOTATED_CDS"/>
    <property type="molecule type" value="Genomic_DNA"/>
</dbReference>
<dbReference type="VEuPathDB" id="VectorBase:ISCP_012495"/>
<feature type="region of interest" description="Disordered" evidence="2">
    <location>
        <begin position="219"/>
        <end position="409"/>
    </location>
</feature>
<dbReference type="PROSITE" id="PS50800">
    <property type="entry name" value="SAP"/>
    <property type="match status" value="1"/>
</dbReference>
<keyword evidence="1" id="KW-0175">Coiled coil</keyword>
<dbReference type="InterPro" id="IPR052793">
    <property type="entry name" value="EJC-associated_protein"/>
</dbReference>
<name>B7PGW5_IXOSC</name>
<dbReference type="InterPro" id="IPR003034">
    <property type="entry name" value="SAP_dom"/>
</dbReference>
<dbReference type="EMBL" id="DS709838">
    <property type="protein sequence ID" value="EEC05837.1"/>
    <property type="molecule type" value="Genomic_DNA"/>
</dbReference>
<dbReference type="Gene3D" id="1.10.720.30">
    <property type="entry name" value="SAP domain"/>
    <property type="match status" value="1"/>
</dbReference>
<evidence type="ECO:0000313" key="6">
    <source>
        <dbReference type="Proteomes" id="UP000001555"/>
    </source>
</evidence>
<dbReference type="AlphaFoldDB" id="B7PGW5"/>
<feature type="compositionally biased region" description="Polar residues" evidence="2">
    <location>
        <begin position="444"/>
        <end position="473"/>
    </location>
</feature>
<dbReference type="SUPFAM" id="SSF68906">
    <property type="entry name" value="SAP domain"/>
    <property type="match status" value="1"/>
</dbReference>
<proteinExistence type="evidence at protein level"/>
<evidence type="ECO:0007829" key="7">
    <source>
        <dbReference type="PeptideAtlas" id="B7PGW5"/>
    </source>
</evidence>
<feature type="compositionally biased region" description="Basic and acidic residues" evidence="2">
    <location>
        <begin position="252"/>
        <end position="261"/>
    </location>
</feature>